<dbReference type="InterPro" id="IPR018060">
    <property type="entry name" value="HTH_AraC"/>
</dbReference>
<evidence type="ECO:0000256" key="8">
    <source>
        <dbReference type="ARBA" id="ARBA00023204"/>
    </source>
</evidence>
<feature type="binding site" evidence="11">
    <location>
        <position position="75"/>
    </location>
    <ligand>
        <name>Zn(2+)</name>
        <dbReference type="ChEBI" id="CHEBI:29105"/>
    </ligand>
</feature>
<dbReference type="Pfam" id="PF01035">
    <property type="entry name" value="DNA_binding_1"/>
    <property type="match status" value="1"/>
</dbReference>
<dbReference type="PANTHER" id="PTHR10815:SF5">
    <property type="entry name" value="METHYLATED-DNA--PROTEIN-CYSTEINE METHYLTRANSFERASE"/>
    <property type="match status" value="1"/>
</dbReference>
<dbReference type="InterPro" id="IPR016221">
    <property type="entry name" value="Bifunct_regulatory_prot_Ada"/>
</dbReference>
<evidence type="ECO:0000256" key="11">
    <source>
        <dbReference type="PIRSR" id="PIRSR000409-3"/>
    </source>
</evidence>
<dbReference type="SUPFAM" id="SSF57884">
    <property type="entry name" value="Ada DNA repair protein, N-terminal domain (N-Ada 10)"/>
    <property type="match status" value="1"/>
</dbReference>
<dbReference type="Pfam" id="PF12833">
    <property type="entry name" value="HTH_18"/>
    <property type="match status" value="1"/>
</dbReference>
<dbReference type="SMART" id="SM00342">
    <property type="entry name" value="HTH_ARAC"/>
    <property type="match status" value="1"/>
</dbReference>
<dbReference type="InterPro" id="IPR035451">
    <property type="entry name" value="Ada-like_dom_sf"/>
</dbReference>
<dbReference type="InterPro" id="IPR036217">
    <property type="entry name" value="MethylDNA_cys_MeTrfase_DNAb"/>
</dbReference>
<dbReference type="NCBIfam" id="TIGR00589">
    <property type="entry name" value="ogt"/>
    <property type="match status" value="1"/>
</dbReference>
<dbReference type="InterPro" id="IPR036388">
    <property type="entry name" value="WH-like_DNA-bd_sf"/>
</dbReference>
<dbReference type="Gene3D" id="3.40.10.10">
    <property type="entry name" value="DNA Methylphosphotriester Repair Domain"/>
    <property type="match status" value="1"/>
</dbReference>
<keyword evidence="5" id="KW-0808">Transferase</keyword>
<reference evidence="13 14" key="1">
    <citation type="submission" date="2020-07" db="EMBL/GenBank/DDBJ databases">
        <authorList>
            <person name="Feng X."/>
        </authorList>
    </citation>
    <scope>NUCLEOTIDE SEQUENCE [LARGE SCALE GENOMIC DNA]</scope>
    <source>
        <strain evidence="13 14">JCM14086</strain>
    </source>
</reference>
<evidence type="ECO:0000256" key="10">
    <source>
        <dbReference type="PIRSR" id="PIRSR000409-1"/>
    </source>
</evidence>
<evidence type="ECO:0000313" key="14">
    <source>
        <dbReference type="Proteomes" id="UP000525652"/>
    </source>
</evidence>
<dbReference type="GO" id="GO:0032259">
    <property type="term" value="P:methylation"/>
    <property type="evidence" value="ECO:0007669"/>
    <property type="project" value="UniProtKB-KW"/>
</dbReference>
<dbReference type="GO" id="GO:0003908">
    <property type="term" value="F:methylated-DNA-[protein]-cysteine S-methyltransferase activity"/>
    <property type="evidence" value="ECO:0007669"/>
    <property type="project" value="UniProtKB-EC"/>
</dbReference>
<keyword evidence="11" id="KW-0479">Metal-binding</keyword>
<feature type="binding site" evidence="11">
    <location>
        <position position="78"/>
    </location>
    <ligand>
        <name>Zn(2+)</name>
        <dbReference type="ChEBI" id="CHEBI:29105"/>
    </ligand>
</feature>
<dbReference type="InterPro" id="IPR036631">
    <property type="entry name" value="MGMT_N_sf"/>
</dbReference>
<dbReference type="InterPro" id="IPR004026">
    <property type="entry name" value="Ada_DNA_repair_Zn-bd"/>
</dbReference>
<dbReference type="Gene3D" id="3.30.160.70">
    <property type="entry name" value="Methylated DNA-protein cysteine methyltransferase domain"/>
    <property type="match status" value="1"/>
</dbReference>
<dbReference type="RefSeq" id="WP_185691267.1">
    <property type="nucleotide sequence ID" value="NZ_JACHVA010000022.1"/>
</dbReference>
<evidence type="ECO:0000256" key="5">
    <source>
        <dbReference type="ARBA" id="ARBA00022679"/>
    </source>
</evidence>
<evidence type="ECO:0000256" key="7">
    <source>
        <dbReference type="ARBA" id="ARBA00023159"/>
    </source>
</evidence>
<keyword evidence="14" id="KW-1185">Reference proteome</keyword>
<accession>A0A7X1AV95</accession>
<dbReference type="AlphaFoldDB" id="A0A7X1AV95"/>
<feature type="binding site" evidence="11">
    <location>
        <position position="44"/>
    </location>
    <ligand>
        <name>Zn(2+)</name>
        <dbReference type="ChEBI" id="CHEBI:29105"/>
    </ligand>
</feature>
<dbReference type="GO" id="GO:0043565">
    <property type="term" value="F:sequence-specific DNA binding"/>
    <property type="evidence" value="ECO:0007669"/>
    <property type="project" value="InterPro"/>
</dbReference>
<feature type="active site" description="Nucleophile; methyl group acceptor from either O6-methylguanine or O4-methylthymine" evidence="10">
    <location>
        <position position="324"/>
    </location>
</feature>
<evidence type="ECO:0000256" key="3">
    <source>
        <dbReference type="ARBA" id="ARBA00011918"/>
    </source>
</evidence>
<sequence length="356" mass="39837">MNQSSSQSSNRSLPDSEYYRAFLDRDSNYDGIFFAGVRSTGIFCRPTCSARKPKLENCEFFATAQDALLAGYRPCKRCHPTDHPGSTSPLIKELITLVESDLTRRWKDQDLRARGIDPTTARRQFKSRFGMTFVAYARARRMGEGLKTIRSGERVIDAQIDSGYESGSGFRDAFSKMMGSPPSGNVAHTLKAEWIDTPLGPMIALADESALHLLEFVDRPGLETEILRLRQKHGLAILPGRTPITELLESELASYFRGQLQEFTTPLHLYGSDFQKSVLKILQQIPYGETWTYAQQSEALGNPKAIRAVARANGMNQIPILIPCHRVIGSDGKLTGYSGGLARKEWLLDLEKRRKS</sequence>
<dbReference type="PANTHER" id="PTHR10815">
    <property type="entry name" value="METHYLATED-DNA--PROTEIN-CYSTEINE METHYLTRANSFERASE"/>
    <property type="match status" value="1"/>
</dbReference>
<evidence type="ECO:0000259" key="12">
    <source>
        <dbReference type="PROSITE" id="PS01124"/>
    </source>
</evidence>
<dbReference type="InterPro" id="IPR014048">
    <property type="entry name" value="MethylDNA_cys_MeTrfase_DNA-bd"/>
</dbReference>
<comment type="catalytic activity">
    <reaction evidence="9">
        <text>a 6-O-methyl-2'-deoxyguanosine in DNA + L-cysteinyl-[protein] = S-methyl-L-cysteinyl-[protein] + a 2'-deoxyguanosine in DNA</text>
        <dbReference type="Rhea" id="RHEA:24000"/>
        <dbReference type="Rhea" id="RHEA-COMP:10131"/>
        <dbReference type="Rhea" id="RHEA-COMP:10132"/>
        <dbReference type="Rhea" id="RHEA-COMP:11367"/>
        <dbReference type="Rhea" id="RHEA-COMP:11368"/>
        <dbReference type="ChEBI" id="CHEBI:29950"/>
        <dbReference type="ChEBI" id="CHEBI:82612"/>
        <dbReference type="ChEBI" id="CHEBI:85445"/>
        <dbReference type="ChEBI" id="CHEBI:85448"/>
        <dbReference type="EC" id="2.1.1.63"/>
    </reaction>
</comment>
<gene>
    <name evidence="13" type="ORF">H5P30_01880</name>
</gene>
<evidence type="ECO:0000256" key="9">
    <source>
        <dbReference type="ARBA" id="ARBA00049348"/>
    </source>
</evidence>
<dbReference type="EMBL" id="JACHVA010000022">
    <property type="protein sequence ID" value="MBC2600524.1"/>
    <property type="molecule type" value="Genomic_DNA"/>
</dbReference>
<evidence type="ECO:0000256" key="1">
    <source>
        <dbReference type="ARBA" id="ARBA00001286"/>
    </source>
</evidence>
<dbReference type="PIRSF" id="PIRSF000409">
    <property type="entry name" value="Ada"/>
    <property type="match status" value="1"/>
</dbReference>
<dbReference type="EC" id="2.1.1.63" evidence="3"/>
<evidence type="ECO:0000256" key="6">
    <source>
        <dbReference type="ARBA" id="ARBA00022763"/>
    </source>
</evidence>
<dbReference type="Gene3D" id="1.10.10.10">
    <property type="entry name" value="Winged helix-like DNA-binding domain superfamily/Winged helix DNA-binding domain"/>
    <property type="match status" value="1"/>
</dbReference>
<dbReference type="GO" id="GO:0008270">
    <property type="term" value="F:zinc ion binding"/>
    <property type="evidence" value="ECO:0007669"/>
    <property type="project" value="InterPro"/>
</dbReference>
<dbReference type="FunFam" id="1.10.10.10:FF:000214">
    <property type="entry name" value="Methylated-DNA--protein-cysteine methyltransferase"/>
    <property type="match status" value="1"/>
</dbReference>
<evidence type="ECO:0000313" key="13">
    <source>
        <dbReference type="EMBL" id="MBC2600524.1"/>
    </source>
</evidence>
<feature type="active site" description="Nucleophile; methyl group acceptor from methylphosphotriester" evidence="10">
    <location>
        <position position="44"/>
    </location>
</feature>
<comment type="catalytic activity">
    <reaction evidence="1">
        <text>a 4-O-methyl-thymidine in DNA + L-cysteinyl-[protein] = a thymidine in DNA + S-methyl-L-cysteinyl-[protein]</text>
        <dbReference type="Rhea" id="RHEA:53428"/>
        <dbReference type="Rhea" id="RHEA-COMP:10131"/>
        <dbReference type="Rhea" id="RHEA-COMP:10132"/>
        <dbReference type="Rhea" id="RHEA-COMP:13555"/>
        <dbReference type="Rhea" id="RHEA-COMP:13556"/>
        <dbReference type="ChEBI" id="CHEBI:29950"/>
        <dbReference type="ChEBI" id="CHEBI:82612"/>
        <dbReference type="ChEBI" id="CHEBI:137386"/>
        <dbReference type="ChEBI" id="CHEBI:137387"/>
        <dbReference type="EC" id="2.1.1.63"/>
    </reaction>
</comment>
<keyword evidence="11" id="KW-0862">Zinc</keyword>
<dbReference type="CDD" id="cd06445">
    <property type="entry name" value="ATase"/>
    <property type="match status" value="1"/>
</dbReference>
<name>A0A7X1AV95_9BACT</name>
<dbReference type="SUPFAM" id="SSF53155">
    <property type="entry name" value="Methylated DNA-protein cysteine methyltransferase domain"/>
    <property type="match status" value="1"/>
</dbReference>
<keyword evidence="7" id="KW-0010">Activator</keyword>
<organism evidence="13 14">
    <name type="scientific">Puniceicoccus vermicola</name>
    <dbReference type="NCBI Taxonomy" id="388746"/>
    <lineage>
        <taxon>Bacteria</taxon>
        <taxon>Pseudomonadati</taxon>
        <taxon>Verrucomicrobiota</taxon>
        <taxon>Opitutia</taxon>
        <taxon>Puniceicoccales</taxon>
        <taxon>Puniceicoccaceae</taxon>
        <taxon>Puniceicoccus</taxon>
    </lineage>
</organism>
<dbReference type="GO" id="GO:0006281">
    <property type="term" value="P:DNA repair"/>
    <property type="evidence" value="ECO:0007669"/>
    <property type="project" value="UniProtKB-KW"/>
</dbReference>
<keyword evidence="4" id="KW-0489">Methyltransferase</keyword>
<dbReference type="PROSITE" id="PS00374">
    <property type="entry name" value="MGMT"/>
    <property type="match status" value="1"/>
</dbReference>
<proteinExistence type="inferred from homology"/>
<dbReference type="Proteomes" id="UP000525652">
    <property type="component" value="Unassembled WGS sequence"/>
</dbReference>
<comment type="cofactor">
    <cofactor evidence="11">
        <name>Zn(2+)</name>
        <dbReference type="ChEBI" id="CHEBI:29105"/>
    </cofactor>
    <text evidence="11">Binds 1 zinc ion per subunit.</text>
</comment>
<dbReference type="InterPro" id="IPR001497">
    <property type="entry name" value="MethylDNA_cys_MeTrfase_AS"/>
</dbReference>
<keyword evidence="6" id="KW-0227">DNA damage</keyword>
<feature type="binding site" evidence="11">
    <location>
        <position position="48"/>
    </location>
    <ligand>
        <name>Zn(2+)</name>
        <dbReference type="ChEBI" id="CHEBI:29105"/>
    </ligand>
</feature>
<dbReference type="Pfam" id="PF02805">
    <property type="entry name" value="Ada_Zn_binding"/>
    <property type="match status" value="1"/>
</dbReference>
<feature type="domain" description="HTH araC/xylS-type" evidence="12">
    <location>
        <begin position="92"/>
        <end position="188"/>
    </location>
</feature>
<dbReference type="SUPFAM" id="SSF46767">
    <property type="entry name" value="Methylated DNA-protein cysteine methyltransferase, C-terminal domain"/>
    <property type="match status" value="1"/>
</dbReference>
<keyword evidence="8" id="KW-0234">DNA repair</keyword>
<dbReference type="Gene3D" id="1.10.10.60">
    <property type="entry name" value="Homeodomain-like"/>
    <property type="match status" value="1"/>
</dbReference>
<comment type="caution">
    <text evidence="13">The sequence shown here is derived from an EMBL/GenBank/DDBJ whole genome shotgun (WGS) entry which is preliminary data.</text>
</comment>
<protein>
    <recommendedName>
        <fullName evidence="3">methylated-DNA--[protein]-cysteine S-methyltransferase</fullName>
        <ecNumber evidence="3">2.1.1.63</ecNumber>
    </recommendedName>
</protein>
<evidence type="ECO:0000256" key="2">
    <source>
        <dbReference type="ARBA" id="ARBA00008711"/>
    </source>
</evidence>
<dbReference type="PROSITE" id="PS01124">
    <property type="entry name" value="HTH_ARAC_FAMILY_2"/>
    <property type="match status" value="1"/>
</dbReference>
<comment type="similarity">
    <text evidence="2">Belongs to the MGMT family.</text>
</comment>
<dbReference type="GO" id="GO:0003700">
    <property type="term" value="F:DNA-binding transcription factor activity"/>
    <property type="evidence" value="ECO:0007669"/>
    <property type="project" value="InterPro"/>
</dbReference>
<evidence type="ECO:0000256" key="4">
    <source>
        <dbReference type="ARBA" id="ARBA00022603"/>
    </source>
</evidence>